<dbReference type="InterPro" id="IPR019999">
    <property type="entry name" value="Anth_synth_I-like"/>
</dbReference>
<evidence type="ECO:0000313" key="6">
    <source>
        <dbReference type="Proteomes" id="UP001596142"/>
    </source>
</evidence>
<accession>A0ABW0YVW9</accession>
<dbReference type="InterPro" id="IPR010118">
    <property type="entry name" value="Para-NH2Bz/anthranilate_synth"/>
</dbReference>
<comment type="caution">
    <text evidence="5">The sequence shown here is derived from an EMBL/GenBank/DDBJ whole genome shotgun (WGS) entry which is preliminary data.</text>
</comment>
<dbReference type="GO" id="GO:0046820">
    <property type="term" value="F:4-amino-4-deoxychorismate synthase activity"/>
    <property type="evidence" value="ECO:0007669"/>
    <property type="project" value="UniProtKB-EC"/>
</dbReference>
<dbReference type="Pfam" id="PF04715">
    <property type="entry name" value="Anth_synt_I_N"/>
    <property type="match status" value="1"/>
</dbReference>
<dbReference type="NCBIfam" id="TIGR00553">
    <property type="entry name" value="pabB"/>
    <property type="match status" value="1"/>
</dbReference>
<dbReference type="Pfam" id="PF00425">
    <property type="entry name" value="Chorismate_bind"/>
    <property type="match status" value="1"/>
</dbReference>
<feature type="domain" description="Chorismate-utilising enzyme C-terminal" evidence="3">
    <location>
        <begin position="210"/>
        <end position="462"/>
    </location>
</feature>
<feature type="domain" description="Anthranilate synthase component I N-terminal" evidence="4">
    <location>
        <begin position="32"/>
        <end position="161"/>
    </location>
</feature>
<sequence length="489" mass="56193">MNEAFSPLPAKESRRYVKAQSFSFPEEKWFHAYKHMSKNLEYHVLLESGRSGRYSMAGLSPFALLRGKDDLFTVETKEGKAETKGDILEEMRRWLAPYQTKKHPELPDFQGGAIGFFSYDLVRQVELLPQDSSDDLNTDDFYFLVFNDVFLYDHQEKKLWIIVHYQESEQQKAEAKIADYYASWSDPYPSWEWSNKEEQEEMWEVSLNEGEFSQAVRKVQDYIKAGDVFQVNLSVRQAKTLQTDPLHIYEKLRELNPSPYMAYIHTPDFQLVSGSPELLVKKDGEEASTRPIAGTRSRGKTKEQDLALEEELLYNEKERAEHVMLVDLERNDLGRVCKYGSVYVDELMVIERYSHVMHIVSNVKGILAEDIDVYDMIRATFPGGTITGAPKIRTMEIIEELEPVRRGVYTGSIGWIGFNGDMEMNIVIRTLLAKEGKAYVQAGAGIVIDSNPAAEYKESLKKAKALWKAKELSEEEVSGKQSRAEEEHL</sequence>
<dbReference type="RefSeq" id="WP_385943192.1">
    <property type="nucleotide sequence ID" value="NZ_JBHSOZ010000017.1"/>
</dbReference>
<organism evidence="5 6">
    <name type="scientific">Thalassorhabdus alkalitolerans</name>
    <dbReference type="NCBI Taxonomy" id="2282697"/>
    <lineage>
        <taxon>Bacteria</taxon>
        <taxon>Bacillati</taxon>
        <taxon>Bacillota</taxon>
        <taxon>Bacilli</taxon>
        <taxon>Bacillales</taxon>
        <taxon>Bacillaceae</taxon>
        <taxon>Thalassorhabdus</taxon>
    </lineage>
</organism>
<name>A0ABW0YVW9_9BACI</name>
<evidence type="ECO:0000256" key="2">
    <source>
        <dbReference type="ARBA" id="ARBA00022679"/>
    </source>
</evidence>
<dbReference type="InterPro" id="IPR005802">
    <property type="entry name" value="ADC_synth_comp_1"/>
</dbReference>
<dbReference type="EC" id="2.6.1.85" evidence="1"/>
<dbReference type="InterPro" id="IPR015890">
    <property type="entry name" value="Chorismate_C"/>
</dbReference>
<evidence type="ECO:0000313" key="5">
    <source>
        <dbReference type="EMBL" id="MFC5714479.1"/>
    </source>
</evidence>
<reference evidence="6" key="1">
    <citation type="journal article" date="2019" name="Int. J. Syst. Evol. Microbiol.">
        <title>The Global Catalogue of Microorganisms (GCM) 10K type strain sequencing project: providing services to taxonomists for standard genome sequencing and annotation.</title>
        <authorList>
            <consortium name="The Broad Institute Genomics Platform"/>
            <consortium name="The Broad Institute Genome Sequencing Center for Infectious Disease"/>
            <person name="Wu L."/>
            <person name="Ma J."/>
        </authorList>
    </citation>
    <scope>NUCLEOTIDE SEQUENCE [LARGE SCALE GENOMIC DNA]</scope>
    <source>
        <strain evidence="6">CECT 7184</strain>
    </source>
</reference>
<dbReference type="SUPFAM" id="SSF56322">
    <property type="entry name" value="ADC synthase"/>
    <property type="match status" value="1"/>
</dbReference>
<dbReference type="EMBL" id="JBHSOZ010000017">
    <property type="protein sequence ID" value="MFC5714479.1"/>
    <property type="molecule type" value="Genomic_DNA"/>
</dbReference>
<dbReference type="PANTHER" id="PTHR11236:SF41">
    <property type="entry name" value="AMINODEOXYCHORISMATE SYNTHASE COMPONENT 1"/>
    <property type="match status" value="1"/>
</dbReference>
<dbReference type="PRINTS" id="PR00095">
    <property type="entry name" value="ANTSNTHASEI"/>
</dbReference>
<protein>
    <recommendedName>
        <fullName evidence="1">aminodeoxychorismate synthase</fullName>
        <ecNumber evidence="1">2.6.1.85</ecNumber>
    </recommendedName>
</protein>
<dbReference type="InterPro" id="IPR005801">
    <property type="entry name" value="ADC_synthase"/>
</dbReference>
<dbReference type="NCBIfam" id="TIGR01824">
    <property type="entry name" value="PabB-clade2"/>
    <property type="match status" value="1"/>
</dbReference>
<evidence type="ECO:0000259" key="3">
    <source>
        <dbReference type="Pfam" id="PF00425"/>
    </source>
</evidence>
<evidence type="ECO:0000259" key="4">
    <source>
        <dbReference type="Pfam" id="PF04715"/>
    </source>
</evidence>
<dbReference type="PANTHER" id="PTHR11236">
    <property type="entry name" value="AMINOBENZOATE/ANTHRANILATE SYNTHASE"/>
    <property type="match status" value="1"/>
</dbReference>
<evidence type="ECO:0000256" key="1">
    <source>
        <dbReference type="ARBA" id="ARBA00013139"/>
    </source>
</evidence>
<keyword evidence="6" id="KW-1185">Reference proteome</keyword>
<keyword evidence="2 5" id="KW-0808">Transferase</keyword>
<proteinExistence type="predicted"/>
<keyword evidence="5" id="KW-0032">Aminotransferase</keyword>
<dbReference type="Proteomes" id="UP001596142">
    <property type="component" value="Unassembled WGS sequence"/>
</dbReference>
<gene>
    <name evidence="5" type="primary">pabB</name>
    <name evidence="5" type="ORF">ACFPU1_17175</name>
</gene>
<dbReference type="InterPro" id="IPR006805">
    <property type="entry name" value="Anth_synth_I_N"/>
</dbReference>
<dbReference type="Gene3D" id="3.60.120.10">
    <property type="entry name" value="Anthranilate synthase"/>
    <property type="match status" value="1"/>
</dbReference>